<name>A0A5C2RSR3_9APHY</name>
<proteinExistence type="predicted"/>
<dbReference type="SUPFAM" id="SSF53335">
    <property type="entry name" value="S-adenosyl-L-methionine-dependent methyltransferases"/>
    <property type="match status" value="1"/>
</dbReference>
<evidence type="ECO:0000313" key="6">
    <source>
        <dbReference type="Proteomes" id="UP000313359"/>
    </source>
</evidence>
<evidence type="ECO:0000256" key="1">
    <source>
        <dbReference type="ARBA" id="ARBA00022603"/>
    </source>
</evidence>
<dbReference type="InterPro" id="IPR016461">
    <property type="entry name" value="COMT-like"/>
</dbReference>
<dbReference type="InterPro" id="IPR001077">
    <property type="entry name" value="COMT_C"/>
</dbReference>
<organism evidence="5 6">
    <name type="scientific">Lentinus tigrinus ALCF2SS1-6</name>
    <dbReference type="NCBI Taxonomy" id="1328759"/>
    <lineage>
        <taxon>Eukaryota</taxon>
        <taxon>Fungi</taxon>
        <taxon>Dikarya</taxon>
        <taxon>Basidiomycota</taxon>
        <taxon>Agaricomycotina</taxon>
        <taxon>Agaricomycetes</taxon>
        <taxon>Polyporales</taxon>
        <taxon>Polyporaceae</taxon>
        <taxon>Lentinus</taxon>
    </lineage>
</organism>
<dbReference type="InterPro" id="IPR036388">
    <property type="entry name" value="WH-like_DNA-bd_sf"/>
</dbReference>
<dbReference type="AlphaFoldDB" id="A0A5C2RSR3"/>
<dbReference type="Gene3D" id="1.10.10.10">
    <property type="entry name" value="Winged helix-like DNA-binding domain superfamily/Winged helix DNA-binding domain"/>
    <property type="match status" value="1"/>
</dbReference>
<feature type="domain" description="O-methyltransferase C-terminal" evidence="4">
    <location>
        <begin position="225"/>
        <end position="397"/>
    </location>
</feature>
<dbReference type="PANTHER" id="PTHR43712">
    <property type="entry name" value="PUTATIVE (AFU_ORTHOLOGUE AFUA_4G14580)-RELATED"/>
    <property type="match status" value="1"/>
</dbReference>
<keyword evidence="1 5" id="KW-0489">Methyltransferase</keyword>
<dbReference type="PANTHER" id="PTHR43712:SF2">
    <property type="entry name" value="O-METHYLTRANSFERASE CICE"/>
    <property type="match status" value="1"/>
</dbReference>
<evidence type="ECO:0000259" key="4">
    <source>
        <dbReference type="Pfam" id="PF00891"/>
    </source>
</evidence>
<gene>
    <name evidence="5" type="ORF">L227DRAFT_616542</name>
</gene>
<reference evidence="5" key="1">
    <citation type="journal article" date="2018" name="Genome Biol. Evol.">
        <title>Genomics and development of Lentinus tigrinus, a white-rot wood-decaying mushroom with dimorphic fruiting bodies.</title>
        <authorList>
            <person name="Wu B."/>
            <person name="Xu Z."/>
            <person name="Knudson A."/>
            <person name="Carlson A."/>
            <person name="Chen N."/>
            <person name="Kovaka S."/>
            <person name="LaButti K."/>
            <person name="Lipzen A."/>
            <person name="Pennachio C."/>
            <person name="Riley R."/>
            <person name="Schakwitz W."/>
            <person name="Umezawa K."/>
            <person name="Ohm R.A."/>
            <person name="Grigoriev I.V."/>
            <person name="Nagy L.G."/>
            <person name="Gibbons J."/>
            <person name="Hibbett D."/>
        </authorList>
    </citation>
    <scope>NUCLEOTIDE SEQUENCE [LARGE SCALE GENOMIC DNA]</scope>
    <source>
        <strain evidence="5">ALCF2SS1-6</strain>
    </source>
</reference>
<dbReference type="PROSITE" id="PS51683">
    <property type="entry name" value="SAM_OMT_II"/>
    <property type="match status" value="1"/>
</dbReference>
<evidence type="ECO:0000256" key="3">
    <source>
        <dbReference type="ARBA" id="ARBA00022691"/>
    </source>
</evidence>
<dbReference type="GO" id="GO:0008171">
    <property type="term" value="F:O-methyltransferase activity"/>
    <property type="evidence" value="ECO:0007669"/>
    <property type="project" value="InterPro"/>
</dbReference>
<dbReference type="Gene3D" id="3.40.50.150">
    <property type="entry name" value="Vaccinia Virus protein VP39"/>
    <property type="match status" value="1"/>
</dbReference>
<dbReference type="Proteomes" id="UP000313359">
    <property type="component" value="Unassembled WGS sequence"/>
</dbReference>
<dbReference type="GO" id="GO:0032259">
    <property type="term" value="P:methylation"/>
    <property type="evidence" value="ECO:0007669"/>
    <property type="project" value="UniProtKB-KW"/>
</dbReference>
<dbReference type="InterPro" id="IPR029063">
    <property type="entry name" value="SAM-dependent_MTases_sf"/>
</dbReference>
<protein>
    <submittedName>
        <fullName evidence="5">S-adenosyl-L-methionine-dependent methyltransferase</fullName>
    </submittedName>
</protein>
<keyword evidence="2 5" id="KW-0808">Transferase</keyword>
<evidence type="ECO:0000256" key="2">
    <source>
        <dbReference type="ARBA" id="ARBA00022679"/>
    </source>
</evidence>
<dbReference type="EMBL" id="ML122312">
    <property type="protein sequence ID" value="RPD53979.1"/>
    <property type="molecule type" value="Genomic_DNA"/>
</dbReference>
<sequence>MEDIANDTPLTTLLSLLTTSIHTIEAELKAANMPPFTLEPKFHPLDSLDVVPTPRLYEARRVAMAASNMIKALVQDIGTVMMDKSTQSLDQAAYILTADIRILDVFRTDEEKANGLHVDEIVARLPVGKKVDPEKLARCLRLLSTEHWWSEPSPGVFAPLRWALINTPDSSLWARADPVSYGALIGSVAFTEHMTDPTKFDDDSIDTSPFVRGIHRMGMTHIKNWWDWLAYDPDRLERFARSMEGSGYLNLSAIKVDYPWESLPPNTTFVDVGAGQGTVSMHIMKHVYDKVPTLKVVLQDRPQHIEQGKKFWAQELPAALKDGRVAFEVHDFFEDNPRKEPNTIYWFRFVMHDWADSYAIKILKAVRASCHPTSRVLLGETVLLEAIPSSPEESAAVNFENDLRSINNNSPYKPLKAPYPIPQNYAFATKATARYDMLMYSLVNALERTMSNFEKIISQSGFKVDRVYPTRGTSSIIELVPV</sequence>
<keyword evidence="6" id="KW-1185">Reference proteome</keyword>
<accession>A0A5C2RSR3</accession>
<dbReference type="Pfam" id="PF00891">
    <property type="entry name" value="Methyltransf_2"/>
    <property type="match status" value="1"/>
</dbReference>
<dbReference type="STRING" id="1328759.A0A5C2RSR3"/>
<dbReference type="OrthoDB" id="1606438at2759"/>
<evidence type="ECO:0000313" key="5">
    <source>
        <dbReference type="EMBL" id="RPD53979.1"/>
    </source>
</evidence>
<keyword evidence="3" id="KW-0949">S-adenosyl-L-methionine</keyword>